<keyword evidence="3" id="KW-1185">Reference proteome</keyword>
<dbReference type="Proteomes" id="UP000499080">
    <property type="component" value="Unassembled WGS sequence"/>
</dbReference>
<feature type="domain" description="Probable aminopeptidase NPEPL1 N-terminal" evidence="1">
    <location>
        <begin position="39"/>
        <end position="76"/>
    </location>
</feature>
<gene>
    <name evidence="2" type="ORF">AVEN_176627_1</name>
</gene>
<dbReference type="Gene3D" id="3.40.50.10590">
    <property type="entry name" value="Zn-dependent exopeptidases"/>
    <property type="match status" value="1"/>
</dbReference>
<dbReference type="OrthoDB" id="412814at2759"/>
<dbReference type="InterPro" id="IPR041417">
    <property type="entry name" value="NPEPL1_N"/>
</dbReference>
<proteinExistence type="predicted"/>
<dbReference type="AlphaFoldDB" id="A0A4Y2J738"/>
<evidence type="ECO:0000313" key="3">
    <source>
        <dbReference type="Proteomes" id="UP000499080"/>
    </source>
</evidence>
<dbReference type="EMBL" id="BGPR01188739">
    <property type="protein sequence ID" value="GBM85016.1"/>
    <property type="molecule type" value="Genomic_DNA"/>
</dbReference>
<name>A0A4Y2J738_ARAVE</name>
<evidence type="ECO:0000259" key="1">
    <source>
        <dbReference type="Pfam" id="PF18295"/>
    </source>
</evidence>
<accession>A0A4Y2J738</accession>
<protein>
    <recommendedName>
        <fullName evidence="1">Probable aminopeptidase NPEPL1 N-terminal domain-containing protein</fullName>
    </recommendedName>
</protein>
<dbReference type="Pfam" id="PF18295">
    <property type="entry name" value="Pdase_M17_N2"/>
    <property type="match status" value="1"/>
</dbReference>
<reference evidence="2 3" key="1">
    <citation type="journal article" date="2019" name="Sci. Rep.">
        <title>Orb-weaving spider Araneus ventricosus genome elucidates the spidroin gene catalogue.</title>
        <authorList>
            <person name="Kono N."/>
            <person name="Nakamura H."/>
            <person name="Ohtoshi R."/>
            <person name="Moran D.A.P."/>
            <person name="Shinohara A."/>
            <person name="Yoshida Y."/>
            <person name="Fujiwara M."/>
            <person name="Mori M."/>
            <person name="Tomita M."/>
            <person name="Arakawa K."/>
        </authorList>
    </citation>
    <scope>NUCLEOTIDE SEQUENCE [LARGE SCALE GENOMIC DNA]</scope>
</reference>
<organism evidence="2 3">
    <name type="scientific">Araneus ventricosus</name>
    <name type="common">Orbweaver spider</name>
    <name type="synonym">Epeira ventricosa</name>
    <dbReference type="NCBI Taxonomy" id="182803"/>
    <lineage>
        <taxon>Eukaryota</taxon>
        <taxon>Metazoa</taxon>
        <taxon>Ecdysozoa</taxon>
        <taxon>Arthropoda</taxon>
        <taxon>Chelicerata</taxon>
        <taxon>Arachnida</taxon>
        <taxon>Araneae</taxon>
        <taxon>Araneomorphae</taxon>
        <taxon>Entelegynae</taxon>
        <taxon>Araneoidea</taxon>
        <taxon>Araneidae</taxon>
        <taxon>Araneus</taxon>
    </lineage>
</organism>
<comment type="caution">
    <text evidence="2">The sequence shown here is derived from an EMBL/GenBank/DDBJ whole genome shotgun (WGS) entry which is preliminary data.</text>
</comment>
<evidence type="ECO:0000313" key="2">
    <source>
        <dbReference type="EMBL" id="GBM85016.1"/>
    </source>
</evidence>
<sequence>MERACGDLHSTVANKLRLYDSAMDQIKGSLLDLVPLYMKYANLAKINAKCSRHNTPSHCHTLSKFVKCHSTGKDEYVVVM</sequence>